<reference evidence="9" key="1">
    <citation type="submission" date="2018-05" db="EMBL/GenBank/DDBJ databases">
        <authorList>
            <person name="Lanie J.A."/>
            <person name="Ng W.-L."/>
            <person name="Kazmierczak K.M."/>
            <person name="Andrzejewski T.M."/>
            <person name="Davidsen T.M."/>
            <person name="Wayne K.J."/>
            <person name="Tettelin H."/>
            <person name="Glass J.I."/>
            <person name="Rusch D."/>
            <person name="Podicherti R."/>
            <person name="Tsui H.-C.T."/>
            <person name="Winkler M.E."/>
        </authorList>
    </citation>
    <scope>NUCLEOTIDE SEQUENCE</scope>
</reference>
<dbReference type="InterPro" id="IPR050151">
    <property type="entry name" value="Class-I_Pyr_Nuc-Dis_Oxidored"/>
</dbReference>
<evidence type="ECO:0000256" key="5">
    <source>
        <dbReference type="ARBA" id="ARBA00023002"/>
    </source>
</evidence>
<name>A0A382ZNA8_9ZZZZ</name>
<keyword evidence="3" id="KW-0285">Flavoprotein</keyword>
<keyword evidence="5" id="KW-0560">Oxidoreductase</keyword>
<protein>
    <recommendedName>
        <fullName evidence="8">FAD/NAD(P)-binding domain-containing protein</fullName>
    </recommendedName>
</protein>
<evidence type="ECO:0000313" key="9">
    <source>
        <dbReference type="EMBL" id="SVD96729.1"/>
    </source>
</evidence>
<dbReference type="GO" id="GO:0006103">
    <property type="term" value="P:2-oxoglutarate metabolic process"/>
    <property type="evidence" value="ECO:0007669"/>
    <property type="project" value="TreeGrafter"/>
</dbReference>
<dbReference type="EMBL" id="UINC01185160">
    <property type="protein sequence ID" value="SVD96729.1"/>
    <property type="molecule type" value="Genomic_DNA"/>
</dbReference>
<evidence type="ECO:0000256" key="7">
    <source>
        <dbReference type="ARBA" id="ARBA00023284"/>
    </source>
</evidence>
<feature type="non-terminal residue" evidence="9">
    <location>
        <position position="241"/>
    </location>
</feature>
<evidence type="ECO:0000256" key="2">
    <source>
        <dbReference type="ARBA" id="ARBA00007532"/>
    </source>
</evidence>
<dbReference type="SUPFAM" id="SSF51905">
    <property type="entry name" value="FAD/NAD(P)-binding domain"/>
    <property type="match status" value="1"/>
</dbReference>
<dbReference type="PROSITE" id="PS00076">
    <property type="entry name" value="PYRIDINE_REDOX_1"/>
    <property type="match status" value="1"/>
</dbReference>
<accession>A0A382ZNA8</accession>
<dbReference type="PANTHER" id="PTHR22912:SF160">
    <property type="entry name" value="DIHYDROLIPOYL DEHYDROGENASE"/>
    <property type="match status" value="1"/>
</dbReference>
<evidence type="ECO:0000256" key="6">
    <source>
        <dbReference type="ARBA" id="ARBA00023157"/>
    </source>
</evidence>
<organism evidence="9">
    <name type="scientific">marine metagenome</name>
    <dbReference type="NCBI Taxonomy" id="408172"/>
    <lineage>
        <taxon>unclassified sequences</taxon>
        <taxon>metagenomes</taxon>
        <taxon>ecological metagenomes</taxon>
    </lineage>
</organism>
<sequence length="241" mass="26035">MTKKIQTEVVVIGAGPGGYAAAFRAADLGQRVVLIDKEESLGGVCLNRGCIPSKALLHLTKLIDDSKEAKKKGIVFDAPKINIEEIRSWKNSIISNLSSGISRLAKSRKVKTIIGTAKFQSINKLEVKNAESTTYISFKKAIIATGSVSKTIPILPEDSDRIMGSKQALELRSIPEKLLVVGGGYIGLEMGMVYSTLGSKVTIVETLPQLLTGVDQDLVKPLQRKLSLQLENIFLNSVLVS</sequence>
<gene>
    <name evidence="9" type="ORF">METZ01_LOCUS449583</name>
</gene>
<dbReference type="InterPro" id="IPR036188">
    <property type="entry name" value="FAD/NAD-bd_sf"/>
</dbReference>
<keyword evidence="6" id="KW-1015">Disulfide bond</keyword>
<keyword evidence="4" id="KW-0274">FAD</keyword>
<dbReference type="PANTHER" id="PTHR22912">
    <property type="entry name" value="DISULFIDE OXIDOREDUCTASE"/>
    <property type="match status" value="1"/>
</dbReference>
<dbReference type="AlphaFoldDB" id="A0A382ZNA8"/>
<dbReference type="PRINTS" id="PR00411">
    <property type="entry name" value="PNDRDTASEI"/>
</dbReference>
<dbReference type="InterPro" id="IPR023753">
    <property type="entry name" value="FAD/NAD-binding_dom"/>
</dbReference>
<proteinExistence type="inferred from homology"/>
<evidence type="ECO:0000256" key="3">
    <source>
        <dbReference type="ARBA" id="ARBA00022630"/>
    </source>
</evidence>
<dbReference type="GO" id="GO:0050660">
    <property type="term" value="F:flavin adenine dinucleotide binding"/>
    <property type="evidence" value="ECO:0007669"/>
    <property type="project" value="TreeGrafter"/>
</dbReference>
<comment type="similarity">
    <text evidence="2">Belongs to the class-I pyridine nucleotide-disulfide oxidoreductase family.</text>
</comment>
<evidence type="ECO:0000256" key="4">
    <source>
        <dbReference type="ARBA" id="ARBA00022827"/>
    </source>
</evidence>
<dbReference type="InterPro" id="IPR012999">
    <property type="entry name" value="Pyr_OxRdtase_I_AS"/>
</dbReference>
<evidence type="ECO:0000256" key="1">
    <source>
        <dbReference type="ARBA" id="ARBA00001974"/>
    </source>
</evidence>
<keyword evidence="7" id="KW-0676">Redox-active center</keyword>
<feature type="domain" description="FAD/NAD(P)-binding" evidence="8">
    <location>
        <begin position="8"/>
        <end position="226"/>
    </location>
</feature>
<evidence type="ECO:0000259" key="8">
    <source>
        <dbReference type="Pfam" id="PF07992"/>
    </source>
</evidence>
<dbReference type="GO" id="GO:0004148">
    <property type="term" value="F:dihydrolipoyl dehydrogenase (NADH) activity"/>
    <property type="evidence" value="ECO:0007669"/>
    <property type="project" value="TreeGrafter"/>
</dbReference>
<dbReference type="PRINTS" id="PR00368">
    <property type="entry name" value="FADPNR"/>
</dbReference>
<dbReference type="Pfam" id="PF07992">
    <property type="entry name" value="Pyr_redox_2"/>
    <property type="match status" value="1"/>
</dbReference>
<comment type="cofactor">
    <cofactor evidence="1">
        <name>FAD</name>
        <dbReference type="ChEBI" id="CHEBI:57692"/>
    </cofactor>
</comment>
<dbReference type="Gene3D" id="3.50.50.60">
    <property type="entry name" value="FAD/NAD(P)-binding domain"/>
    <property type="match status" value="2"/>
</dbReference>